<evidence type="ECO:0000313" key="3">
    <source>
        <dbReference type="Proteomes" id="UP001642409"/>
    </source>
</evidence>
<reference evidence="2 3" key="2">
    <citation type="submission" date="2024-07" db="EMBL/GenBank/DDBJ databases">
        <authorList>
            <person name="Akdeniz Z."/>
        </authorList>
    </citation>
    <scope>NUCLEOTIDE SEQUENCE [LARGE SCALE GENOMIC DNA]</scope>
</reference>
<dbReference type="Proteomes" id="UP001642409">
    <property type="component" value="Unassembled WGS sequence"/>
</dbReference>
<dbReference type="EMBL" id="CAXDID020000298">
    <property type="protein sequence ID" value="CAL6072944.1"/>
    <property type="molecule type" value="Genomic_DNA"/>
</dbReference>
<evidence type="ECO:0000313" key="1">
    <source>
        <dbReference type="EMBL" id="CAI9931516.1"/>
    </source>
</evidence>
<sequence>MSVIAHCTCQILLSQCHEVQLLLKLMKSVLGEQNARRQLEEIKAIFVIYIESFNIQQFSCSIEAADNHELFLVNQITSKLEILILLGQNCQQYGFNPNCSL</sequence>
<dbReference type="EMBL" id="CATOUU010000492">
    <property type="protein sequence ID" value="CAI9931516.1"/>
    <property type="molecule type" value="Genomic_DNA"/>
</dbReference>
<protein>
    <submittedName>
        <fullName evidence="2">Hypothetical_protein</fullName>
    </submittedName>
</protein>
<reference evidence="1" key="1">
    <citation type="submission" date="2023-06" db="EMBL/GenBank/DDBJ databases">
        <authorList>
            <person name="Kurt Z."/>
        </authorList>
    </citation>
    <scope>NUCLEOTIDE SEQUENCE</scope>
</reference>
<evidence type="ECO:0000313" key="2">
    <source>
        <dbReference type="EMBL" id="CAL6072944.1"/>
    </source>
</evidence>
<dbReference type="AlphaFoldDB" id="A0AA86P497"/>
<proteinExistence type="predicted"/>
<gene>
    <name evidence="1" type="ORF">HINF_LOCUS19161</name>
    <name evidence="2" type="ORF">HINF_LOCUS55866</name>
</gene>
<organism evidence="1">
    <name type="scientific">Hexamita inflata</name>
    <dbReference type="NCBI Taxonomy" id="28002"/>
    <lineage>
        <taxon>Eukaryota</taxon>
        <taxon>Metamonada</taxon>
        <taxon>Diplomonadida</taxon>
        <taxon>Hexamitidae</taxon>
        <taxon>Hexamitinae</taxon>
        <taxon>Hexamita</taxon>
    </lineage>
</organism>
<accession>A0AA86P497</accession>
<comment type="caution">
    <text evidence="1">The sequence shown here is derived from an EMBL/GenBank/DDBJ whole genome shotgun (WGS) entry which is preliminary data.</text>
</comment>
<name>A0AA86P497_9EUKA</name>
<keyword evidence="3" id="KW-1185">Reference proteome</keyword>